<evidence type="ECO:0000256" key="1">
    <source>
        <dbReference type="SAM" id="MobiDB-lite"/>
    </source>
</evidence>
<dbReference type="AlphaFoldDB" id="A0AAD2D5X3"/>
<reference evidence="2" key="1">
    <citation type="submission" date="2023-07" db="EMBL/GenBank/DDBJ databases">
        <authorList>
            <consortium name="AG Swart"/>
            <person name="Singh M."/>
            <person name="Singh A."/>
            <person name="Seah K."/>
            <person name="Emmerich C."/>
        </authorList>
    </citation>
    <scope>NUCLEOTIDE SEQUENCE</scope>
    <source>
        <strain evidence="2">DP1</strain>
    </source>
</reference>
<protein>
    <submittedName>
        <fullName evidence="2">Uncharacterized protein</fullName>
    </submittedName>
</protein>
<evidence type="ECO:0000313" key="3">
    <source>
        <dbReference type="Proteomes" id="UP001295684"/>
    </source>
</evidence>
<name>A0AAD2D5X3_EUPCR</name>
<organism evidence="2 3">
    <name type="scientific">Euplotes crassus</name>
    <dbReference type="NCBI Taxonomy" id="5936"/>
    <lineage>
        <taxon>Eukaryota</taxon>
        <taxon>Sar</taxon>
        <taxon>Alveolata</taxon>
        <taxon>Ciliophora</taxon>
        <taxon>Intramacronucleata</taxon>
        <taxon>Spirotrichea</taxon>
        <taxon>Hypotrichia</taxon>
        <taxon>Euplotida</taxon>
        <taxon>Euplotidae</taxon>
        <taxon>Moneuplotes</taxon>
    </lineage>
</organism>
<feature type="compositionally biased region" description="Basic and acidic residues" evidence="1">
    <location>
        <begin position="62"/>
        <end position="74"/>
    </location>
</feature>
<evidence type="ECO:0000313" key="2">
    <source>
        <dbReference type="EMBL" id="CAI2380813.1"/>
    </source>
</evidence>
<sequence length="135" mass="15541">MVSFDRTLYSIDTFQMLRATIDHTSRFISQRPCGLTVRKPESTLSSKYLSTRKEKMVLGIKEKEDMTESRKDLVVRPSQSSGRRPNRPRKLLSNWNASRLRLRECCPCRDAKPSSSDNPKRPTHTTNLDGIIICL</sequence>
<accession>A0AAD2D5X3</accession>
<proteinExistence type="predicted"/>
<dbReference type="Proteomes" id="UP001295684">
    <property type="component" value="Unassembled WGS sequence"/>
</dbReference>
<comment type="caution">
    <text evidence="2">The sequence shown here is derived from an EMBL/GenBank/DDBJ whole genome shotgun (WGS) entry which is preliminary data.</text>
</comment>
<feature type="region of interest" description="Disordered" evidence="1">
    <location>
        <begin position="62"/>
        <end position="93"/>
    </location>
</feature>
<feature type="region of interest" description="Disordered" evidence="1">
    <location>
        <begin position="110"/>
        <end position="129"/>
    </location>
</feature>
<keyword evidence="3" id="KW-1185">Reference proteome</keyword>
<dbReference type="EMBL" id="CAMPGE010022803">
    <property type="protein sequence ID" value="CAI2380813.1"/>
    <property type="molecule type" value="Genomic_DNA"/>
</dbReference>
<gene>
    <name evidence="2" type="ORF">ECRASSUSDP1_LOCUS22253</name>
</gene>